<protein>
    <submittedName>
        <fullName evidence="1">Uncharacterized protein</fullName>
    </submittedName>
</protein>
<reference evidence="1" key="2">
    <citation type="journal article" date="2015" name="Fish Shellfish Immunol.">
        <title>Early steps in the European eel (Anguilla anguilla)-Vibrio vulnificus interaction in the gills: Role of the RtxA13 toxin.</title>
        <authorList>
            <person name="Callol A."/>
            <person name="Pajuelo D."/>
            <person name="Ebbesson L."/>
            <person name="Teles M."/>
            <person name="MacKenzie S."/>
            <person name="Amaro C."/>
        </authorList>
    </citation>
    <scope>NUCLEOTIDE SEQUENCE</scope>
</reference>
<evidence type="ECO:0000313" key="1">
    <source>
        <dbReference type="EMBL" id="JAH07946.1"/>
    </source>
</evidence>
<organism evidence="1">
    <name type="scientific">Anguilla anguilla</name>
    <name type="common">European freshwater eel</name>
    <name type="synonym">Muraena anguilla</name>
    <dbReference type="NCBI Taxonomy" id="7936"/>
    <lineage>
        <taxon>Eukaryota</taxon>
        <taxon>Metazoa</taxon>
        <taxon>Chordata</taxon>
        <taxon>Craniata</taxon>
        <taxon>Vertebrata</taxon>
        <taxon>Euteleostomi</taxon>
        <taxon>Actinopterygii</taxon>
        <taxon>Neopterygii</taxon>
        <taxon>Teleostei</taxon>
        <taxon>Anguilliformes</taxon>
        <taxon>Anguillidae</taxon>
        <taxon>Anguilla</taxon>
    </lineage>
</organism>
<dbReference type="EMBL" id="GBXM01100631">
    <property type="protein sequence ID" value="JAH07946.1"/>
    <property type="molecule type" value="Transcribed_RNA"/>
</dbReference>
<name>A0A0E9PTJ0_ANGAN</name>
<proteinExistence type="predicted"/>
<reference evidence="1" key="1">
    <citation type="submission" date="2014-11" db="EMBL/GenBank/DDBJ databases">
        <authorList>
            <person name="Amaro Gonzalez C."/>
        </authorList>
    </citation>
    <scope>NUCLEOTIDE SEQUENCE</scope>
</reference>
<accession>A0A0E9PTJ0</accession>
<dbReference type="AlphaFoldDB" id="A0A0E9PTJ0"/>
<sequence>MKHAYFKIGCQVPPATKWSKYTKCHRDKLCRSLGYYLRLSFSVVNYADRSGNGSFFEKV</sequence>